<reference evidence="2" key="1">
    <citation type="submission" date="2016-02" db="EMBL/GenBank/DDBJ databases">
        <title>Draft genome sequence of Microdochium bolleyi, a fungal endophyte of beachgrass.</title>
        <authorList>
            <consortium name="DOE Joint Genome Institute"/>
            <person name="David A.S."/>
            <person name="May G."/>
            <person name="Haridas S."/>
            <person name="Lim J."/>
            <person name="Wang M."/>
            <person name="Labutti K."/>
            <person name="Lipzen A."/>
            <person name="Barry K."/>
            <person name="Grigoriev I.V."/>
        </authorList>
    </citation>
    <scope>NUCLEOTIDE SEQUENCE [LARGE SCALE GENOMIC DNA]</scope>
    <source>
        <strain evidence="2">J235TASD1</strain>
    </source>
</reference>
<proteinExistence type="predicted"/>
<dbReference type="Proteomes" id="UP000070501">
    <property type="component" value="Unassembled WGS sequence"/>
</dbReference>
<gene>
    <name evidence="1" type="ORF">Micbo1qcDRAFT_180484</name>
</gene>
<dbReference type="EMBL" id="KQ964274">
    <property type="protein sequence ID" value="KXJ85815.1"/>
    <property type="molecule type" value="Genomic_DNA"/>
</dbReference>
<sequence length="188" mass="22283">MWAAITDIIGLWFTRQFQRWLPAWLQRRFKTWPSWRYIMNWIVSKIKNLFVRDNIVTNVLDFLTWIGCMDSATRTRIEAFLIKLNRFRLTYCFASLPKSLPELQCKRGVATIHIPLCRPREQRPGGHGRALATIGLPHNLREDILMAHISIQPISHVLYYTYSPSLGLFYKDYVVPLHHQYIVPMLER</sequence>
<dbReference type="InParanoid" id="A0A136ILL8"/>
<keyword evidence="2" id="KW-1185">Reference proteome</keyword>
<dbReference type="AlphaFoldDB" id="A0A136ILL8"/>
<evidence type="ECO:0000313" key="2">
    <source>
        <dbReference type="Proteomes" id="UP000070501"/>
    </source>
</evidence>
<accession>A0A136ILL8</accession>
<name>A0A136ILL8_9PEZI</name>
<organism evidence="1 2">
    <name type="scientific">Microdochium bolleyi</name>
    <dbReference type="NCBI Taxonomy" id="196109"/>
    <lineage>
        <taxon>Eukaryota</taxon>
        <taxon>Fungi</taxon>
        <taxon>Dikarya</taxon>
        <taxon>Ascomycota</taxon>
        <taxon>Pezizomycotina</taxon>
        <taxon>Sordariomycetes</taxon>
        <taxon>Xylariomycetidae</taxon>
        <taxon>Xylariales</taxon>
        <taxon>Microdochiaceae</taxon>
        <taxon>Microdochium</taxon>
    </lineage>
</organism>
<protein>
    <submittedName>
        <fullName evidence="1">Uncharacterized protein</fullName>
    </submittedName>
</protein>
<evidence type="ECO:0000313" key="1">
    <source>
        <dbReference type="EMBL" id="KXJ85815.1"/>
    </source>
</evidence>